<name>A0A420ZCM6_UNCK3</name>
<comment type="caution">
    <text evidence="1">The sequence shown here is derived from an EMBL/GenBank/DDBJ whole genome shotgun (WGS) entry which is preliminary data.</text>
</comment>
<organism evidence="1 2">
    <name type="scientific">candidate division Kazan bacterium</name>
    <dbReference type="NCBI Taxonomy" id="2202143"/>
    <lineage>
        <taxon>Bacteria</taxon>
        <taxon>Bacteria division Kazan-3B-28</taxon>
    </lineage>
</organism>
<dbReference type="EMBL" id="QMNG01000010">
    <property type="protein sequence ID" value="RLC37183.1"/>
    <property type="molecule type" value="Genomic_DNA"/>
</dbReference>
<sequence>MTIRWRWWWVDGGYSVVTLEVLPNRLIPSFIWVYCENMDVPLEFSLADAGSLPSRAQVLLRLRKLEEQ</sequence>
<accession>A0A420ZCM6</accession>
<gene>
    <name evidence="1" type="ORF">DRH29_02905</name>
</gene>
<reference evidence="1 2" key="1">
    <citation type="submission" date="2018-06" db="EMBL/GenBank/DDBJ databases">
        <title>Extensive metabolic versatility and redundancy in microbially diverse, dynamic hydrothermal sediments.</title>
        <authorList>
            <person name="Dombrowski N."/>
            <person name="Teske A."/>
            <person name="Baker B.J."/>
        </authorList>
    </citation>
    <scope>NUCLEOTIDE SEQUENCE [LARGE SCALE GENOMIC DNA]</scope>
    <source>
        <strain evidence="1">B79_G16</strain>
    </source>
</reference>
<dbReference type="AlphaFoldDB" id="A0A420ZCM6"/>
<proteinExistence type="predicted"/>
<evidence type="ECO:0000313" key="1">
    <source>
        <dbReference type="EMBL" id="RLC37183.1"/>
    </source>
</evidence>
<dbReference type="Proteomes" id="UP000281261">
    <property type="component" value="Unassembled WGS sequence"/>
</dbReference>
<evidence type="ECO:0000313" key="2">
    <source>
        <dbReference type="Proteomes" id="UP000281261"/>
    </source>
</evidence>
<protein>
    <submittedName>
        <fullName evidence="1">Uncharacterized protein</fullName>
    </submittedName>
</protein>